<dbReference type="OrthoDB" id="426386at2759"/>
<reference evidence="3 4" key="1">
    <citation type="journal article" date="2008" name="Nature">
        <title>The Trichoplax genome and the nature of placozoans.</title>
        <authorList>
            <person name="Srivastava M."/>
            <person name="Begovic E."/>
            <person name="Chapman J."/>
            <person name="Putnam N.H."/>
            <person name="Hellsten U."/>
            <person name="Kawashima T."/>
            <person name="Kuo A."/>
            <person name="Mitros T."/>
            <person name="Salamov A."/>
            <person name="Carpenter M.L."/>
            <person name="Signorovitch A.Y."/>
            <person name="Moreno M.A."/>
            <person name="Kamm K."/>
            <person name="Grimwood J."/>
            <person name="Schmutz J."/>
            <person name="Shapiro H."/>
            <person name="Grigoriev I.V."/>
            <person name="Buss L.W."/>
            <person name="Schierwater B."/>
            <person name="Dellaporta S.L."/>
            <person name="Rokhsar D.S."/>
        </authorList>
    </citation>
    <scope>NUCLEOTIDE SEQUENCE [LARGE SCALE GENOMIC DNA]</scope>
    <source>
        <strain evidence="3 4">Grell-BS-1999</strain>
    </source>
</reference>
<dbReference type="AlphaFoldDB" id="B3S7G3"/>
<name>B3S7G3_TRIAD</name>
<dbReference type="eggNOG" id="KOG4526">
    <property type="taxonomic scope" value="Eukaryota"/>
</dbReference>
<dbReference type="PANTHER" id="PTHR21377">
    <property type="entry name" value="PROTEIN FAM210B, MITOCHONDRIAL"/>
    <property type="match status" value="1"/>
</dbReference>
<dbReference type="InParanoid" id="B3S7G3"/>
<proteinExistence type="predicted"/>
<keyword evidence="1" id="KW-1133">Transmembrane helix</keyword>
<dbReference type="InterPro" id="IPR045866">
    <property type="entry name" value="FAM210A/B-like"/>
</dbReference>
<protein>
    <recommendedName>
        <fullName evidence="2">DUF1279 domain-containing protein</fullName>
    </recommendedName>
</protein>
<dbReference type="Pfam" id="PF06916">
    <property type="entry name" value="FAM210A-B_dom"/>
    <property type="match status" value="1"/>
</dbReference>
<dbReference type="STRING" id="10228.B3S7G3"/>
<dbReference type="HOGENOM" id="CLU_119224_1_1_1"/>
<dbReference type="GeneID" id="6757464"/>
<evidence type="ECO:0000259" key="2">
    <source>
        <dbReference type="Pfam" id="PF06916"/>
    </source>
</evidence>
<gene>
    <name evidence="3" type="ORF">TRIADDRAFT_30605</name>
</gene>
<dbReference type="CTD" id="6757464"/>
<dbReference type="InterPro" id="IPR009688">
    <property type="entry name" value="FAM210A/B-like_dom"/>
</dbReference>
<dbReference type="GO" id="GO:0005739">
    <property type="term" value="C:mitochondrion"/>
    <property type="evidence" value="ECO:0000318"/>
    <property type="project" value="GO_Central"/>
</dbReference>
<evidence type="ECO:0000313" key="4">
    <source>
        <dbReference type="Proteomes" id="UP000009022"/>
    </source>
</evidence>
<dbReference type="KEGG" id="tad:TRIADDRAFT_30605"/>
<sequence>MSNRLIARNLSSKSTNGDTNTTNGAVNQTNISTLQRLRVVFRDYGTCAIIFHIAVSLLSVGCWYMVVESGIDIKTWMQKIGFSEKFLQSVFTTSAGTFIVAYAIHKTTAIPRAMLTISVTPLIVRHLRRIGWMRKPVVAASASPKVSKP</sequence>
<dbReference type="OMA" id="CFKQNYS"/>
<feature type="domain" description="DUF1279" evidence="2">
    <location>
        <begin position="35"/>
        <end position="122"/>
    </location>
</feature>
<dbReference type="PhylomeDB" id="B3S7G3"/>
<keyword evidence="1" id="KW-0812">Transmembrane</keyword>
<feature type="transmembrane region" description="Helical" evidence="1">
    <location>
        <begin position="44"/>
        <end position="66"/>
    </location>
</feature>
<accession>B3S7G3</accession>
<keyword evidence="4" id="KW-1185">Reference proteome</keyword>
<evidence type="ECO:0000313" key="3">
    <source>
        <dbReference type="EMBL" id="EDV21194.1"/>
    </source>
</evidence>
<dbReference type="PANTHER" id="PTHR21377:SF0">
    <property type="entry name" value="PROTEIN FAM210B, MITOCHONDRIAL"/>
    <property type="match status" value="1"/>
</dbReference>
<dbReference type="FunCoup" id="B3S7G3">
    <property type="interactions" value="199"/>
</dbReference>
<feature type="transmembrane region" description="Helical" evidence="1">
    <location>
        <begin position="86"/>
        <end position="104"/>
    </location>
</feature>
<dbReference type="EMBL" id="DS985254">
    <property type="protein sequence ID" value="EDV21194.1"/>
    <property type="molecule type" value="Genomic_DNA"/>
</dbReference>
<organism evidence="3 4">
    <name type="scientific">Trichoplax adhaerens</name>
    <name type="common">Trichoplax reptans</name>
    <dbReference type="NCBI Taxonomy" id="10228"/>
    <lineage>
        <taxon>Eukaryota</taxon>
        <taxon>Metazoa</taxon>
        <taxon>Placozoa</taxon>
        <taxon>Uniplacotomia</taxon>
        <taxon>Trichoplacea</taxon>
        <taxon>Trichoplacidae</taxon>
        <taxon>Trichoplax</taxon>
    </lineage>
</organism>
<keyword evidence="1" id="KW-0472">Membrane</keyword>
<dbReference type="RefSeq" id="XP_002116161.1">
    <property type="nucleotide sequence ID" value="XM_002116125.1"/>
</dbReference>
<dbReference type="Proteomes" id="UP000009022">
    <property type="component" value="Unassembled WGS sequence"/>
</dbReference>
<evidence type="ECO:0000256" key="1">
    <source>
        <dbReference type="SAM" id="Phobius"/>
    </source>
</evidence>